<dbReference type="EMBL" id="ML120458">
    <property type="protein sequence ID" value="RPA93149.1"/>
    <property type="molecule type" value="Genomic_DNA"/>
</dbReference>
<evidence type="ECO:0000313" key="2">
    <source>
        <dbReference type="EMBL" id="RPA93149.1"/>
    </source>
</evidence>
<dbReference type="GO" id="GO:0005524">
    <property type="term" value="F:ATP binding"/>
    <property type="evidence" value="ECO:0007669"/>
    <property type="project" value="InterPro"/>
</dbReference>
<dbReference type="AlphaFoldDB" id="A0A3N4J4A8"/>
<dbReference type="InterPro" id="IPR011009">
    <property type="entry name" value="Kinase-like_dom_sf"/>
</dbReference>
<sequence>MTTKPRLEPIVPSNLPVLISSDLGITSWTPLDHGGHSFVLKITTSPSSSTSATTSTTSTSVLKIFRFHRTLPNDTSTTSTDPYHYYSLESSAYSRLKHSHLTGTTVPEIYGVVHIAPEHEHHLAINQGIKALAGMRRHFPELTVVGLWMEHVDGARLLPKDAVTRWAEGLRAGLARIHAAGVVQRDIKWRNLVVGEGGGGRGLVWVDFSNAGIRGEGEGDGEWKERVEMERGMVEEMLTRASRKVRGAIEN</sequence>
<proteinExistence type="predicted"/>
<dbReference type="OrthoDB" id="5396509at2759"/>
<organism evidence="2 3">
    <name type="scientific">Choiromyces venosus 120613-1</name>
    <dbReference type="NCBI Taxonomy" id="1336337"/>
    <lineage>
        <taxon>Eukaryota</taxon>
        <taxon>Fungi</taxon>
        <taxon>Dikarya</taxon>
        <taxon>Ascomycota</taxon>
        <taxon>Pezizomycotina</taxon>
        <taxon>Pezizomycetes</taxon>
        <taxon>Pezizales</taxon>
        <taxon>Tuberaceae</taxon>
        <taxon>Choiromyces</taxon>
    </lineage>
</organism>
<dbReference type="SUPFAM" id="SSF56112">
    <property type="entry name" value="Protein kinase-like (PK-like)"/>
    <property type="match status" value="1"/>
</dbReference>
<dbReference type="GO" id="GO:0004672">
    <property type="term" value="F:protein kinase activity"/>
    <property type="evidence" value="ECO:0007669"/>
    <property type="project" value="InterPro"/>
</dbReference>
<reference evidence="2 3" key="1">
    <citation type="journal article" date="2018" name="Nat. Ecol. Evol.">
        <title>Pezizomycetes genomes reveal the molecular basis of ectomycorrhizal truffle lifestyle.</title>
        <authorList>
            <person name="Murat C."/>
            <person name="Payen T."/>
            <person name="Noel B."/>
            <person name="Kuo A."/>
            <person name="Morin E."/>
            <person name="Chen J."/>
            <person name="Kohler A."/>
            <person name="Krizsan K."/>
            <person name="Balestrini R."/>
            <person name="Da Silva C."/>
            <person name="Montanini B."/>
            <person name="Hainaut M."/>
            <person name="Levati E."/>
            <person name="Barry K.W."/>
            <person name="Belfiori B."/>
            <person name="Cichocki N."/>
            <person name="Clum A."/>
            <person name="Dockter R.B."/>
            <person name="Fauchery L."/>
            <person name="Guy J."/>
            <person name="Iotti M."/>
            <person name="Le Tacon F."/>
            <person name="Lindquist E.A."/>
            <person name="Lipzen A."/>
            <person name="Malagnac F."/>
            <person name="Mello A."/>
            <person name="Molinier V."/>
            <person name="Miyauchi S."/>
            <person name="Poulain J."/>
            <person name="Riccioni C."/>
            <person name="Rubini A."/>
            <person name="Sitrit Y."/>
            <person name="Splivallo R."/>
            <person name="Traeger S."/>
            <person name="Wang M."/>
            <person name="Zifcakova L."/>
            <person name="Wipf D."/>
            <person name="Zambonelli A."/>
            <person name="Paolocci F."/>
            <person name="Nowrousian M."/>
            <person name="Ottonello S."/>
            <person name="Baldrian P."/>
            <person name="Spatafora J.W."/>
            <person name="Henrissat B."/>
            <person name="Nagy L.G."/>
            <person name="Aury J.M."/>
            <person name="Wincker P."/>
            <person name="Grigoriev I.V."/>
            <person name="Bonfante P."/>
            <person name="Martin F.M."/>
        </authorList>
    </citation>
    <scope>NUCLEOTIDE SEQUENCE [LARGE SCALE GENOMIC DNA]</scope>
    <source>
        <strain evidence="2 3">120613-1</strain>
    </source>
</reference>
<gene>
    <name evidence="2" type="ORF">L873DRAFT_1793794</name>
</gene>
<accession>A0A3N4J4A8</accession>
<dbReference type="Gene3D" id="1.10.510.10">
    <property type="entry name" value="Transferase(Phosphotransferase) domain 1"/>
    <property type="match status" value="1"/>
</dbReference>
<evidence type="ECO:0000259" key="1">
    <source>
        <dbReference type="PROSITE" id="PS50011"/>
    </source>
</evidence>
<dbReference type="InterPro" id="IPR000719">
    <property type="entry name" value="Prot_kinase_dom"/>
</dbReference>
<keyword evidence="3" id="KW-1185">Reference proteome</keyword>
<evidence type="ECO:0000313" key="3">
    <source>
        <dbReference type="Proteomes" id="UP000276215"/>
    </source>
</evidence>
<dbReference type="Proteomes" id="UP000276215">
    <property type="component" value="Unassembled WGS sequence"/>
</dbReference>
<protein>
    <recommendedName>
        <fullName evidence="1">Protein kinase domain-containing protein</fullName>
    </recommendedName>
</protein>
<dbReference type="PROSITE" id="PS50011">
    <property type="entry name" value="PROTEIN_KINASE_DOM"/>
    <property type="match status" value="1"/>
</dbReference>
<feature type="domain" description="Protein kinase" evidence="1">
    <location>
        <begin position="25"/>
        <end position="251"/>
    </location>
</feature>
<name>A0A3N4J4A8_9PEZI</name>